<dbReference type="Proteomes" id="UP000011518">
    <property type="component" value="Unassembled WGS sequence"/>
</dbReference>
<accession>L9L8Q7</accession>
<feature type="compositionally biased region" description="Basic and acidic residues" evidence="1">
    <location>
        <begin position="11"/>
        <end position="29"/>
    </location>
</feature>
<feature type="compositionally biased region" description="Basic residues" evidence="1">
    <location>
        <begin position="54"/>
        <end position="73"/>
    </location>
</feature>
<evidence type="ECO:0000313" key="2">
    <source>
        <dbReference type="EMBL" id="ELW71480.1"/>
    </source>
</evidence>
<reference evidence="3" key="2">
    <citation type="journal article" date="2013" name="Nat. Commun.">
        <title>Genome of the Chinese tree shrew.</title>
        <authorList>
            <person name="Fan Y."/>
            <person name="Huang Z.Y."/>
            <person name="Cao C.C."/>
            <person name="Chen C.S."/>
            <person name="Chen Y.X."/>
            <person name="Fan D.D."/>
            <person name="He J."/>
            <person name="Hou H.L."/>
            <person name="Hu L."/>
            <person name="Hu X.T."/>
            <person name="Jiang X.T."/>
            <person name="Lai R."/>
            <person name="Lang Y.S."/>
            <person name="Liang B."/>
            <person name="Liao S.G."/>
            <person name="Mu D."/>
            <person name="Ma Y.Y."/>
            <person name="Niu Y.Y."/>
            <person name="Sun X.Q."/>
            <person name="Xia J.Q."/>
            <person name="Xiao J."/>
            <person name="Xiong Z.Q."/>
            <person name="Xu L."/>
            <person name="Yang L."/>
            <person name="Zhang Y."/>
            <person name="Zhao W."/>
            <person name="Zhao X.D."/>
            <person name="Zheng Y.T."/>
            <person name="Zhou J.M."/>
            <person name="Zhu Y.B."/>
            <person name="Zhang G.J."/>
            <person name="Wang J."/>
            <person name="Yao Y.G."/>
        </authorList>
    </citation>
    <scope>NUCLEOTIDE SEQUENCE [LARGE SCALE GENOMIC DNA]</scope>
</reference>
<protein>
    <submittedName>
        <fullName evidence="2">Uncharacterized protein</fullName>
    </submittedName>
</protein>
<dbReference type="EMBL" id="KB320462">
    <property type="protein sequence ID" value="ELW71480.1"/>
    <property type="molecule type" value="Genomic_DNA"/>
</dbReference>
<evidence type="ECO:0000256" key="1">
    <source>
        <dbReference type="SAM" id="MobiDB-lite"/>
    </source>
</evidence>
<evidence type="ECO:0000313" key="3">
    <source>
        <dbReference type="Proteomes" id="UP000011518"/>
    </source>
</evidence>
<dbReference type="AlphaFoldDB" id="L9L8Q7"/>
<feature type="region of interest" description="Disordered" evidence="1">
    <location>
        <begin position="1"/>
        <end position="93"/>
    </location>
</feature>
<organism evidence="2 3">
    <name type="scientific">Tupaia chinensis</name>
    <name type="common">Chinese tree shrew</name>
    <name type="synonym">Tupaia belangeri chinensis</name>
    <dbReference type="NCBI Taxonomy" id="246437"/>
    <lineage>
        <taxon>Eukaryota</taxon>
        <taxon>Metazoa</taxon>
        <taxon>Chordata</taxon>
        <taxon>Craniata</taxon>
        <taxon>Vertebrata</taxon>
        <taxon>Euteleostomi</taxon>
        <taxon>Mammalia</taxon>
        <taxon>Eutheria</taxon>
        <taxon>Euarchontoglires</taxon>
        <taxon>Scandentia</taxon>
        <taxon>Tupaiidae</taxon>
        <taxon>Tupaia</taxon>
    </lineage>
</organism>
<feature type="compositionally biased region" description="Basic and acidic residues" evidence="1">
    <location>
        <begin position="38"/>
        <end position="53"/>
    </location>
</feature>
<keyword evidence="3" id="KW-1185">Reference proteome</keyword>
<gene>
    <name evidence="2" type="ORF">TREES_T100006224</name>
</gene>
<dbReference type="InParanoid" id="L9L8Q7"/>
<name>L9L8Q7_TUPCH</name>
<sequence>MYKDLVSTDLRTLKGGEKRNKEREKQRREKEKKRREEKRREEKRREEKREEKREKRKEKKKKKRKEKKKKEKKERKEKLGMLPCEGSTPFQELDYDPQTLSDALASIVQTHTEQQLCCEEWPV</sequence>
<proteinExistence type="predicted"/>
<reference evidence="3" key="1">
    <citation type="submission" date="2012-07" db="EMBL/GenBank/DDBJ databases">
        <title>Genome of the Chinese tree shrew, a rising model animal genetically related to primates.</title>
        <authorList>
            <person name="Zhang G."/>
            <person name="Fan Y."/>
            <person name="Yao Y."/>
            <person name="Huang Z."/>
        </authorList>
    </citation>
    <scope>NUCLEOTIDE SEQUENCE [LARGE SCALE GENOMIC DNA]</scope>
</reference>